<evidence type="ECO:0000256" key="1">
    <source>
        <dbReference type="SAM" id="Phobius"/>
    </source>
</evidence>
<keyword evidence="1" id="KW-0812">Transmembrane</keyword>
<feature type="transmembrane region" description="Helical" evidence="1">
    <location>
        <begin position="51"/>
        <end position="69"/>
    </location>
</feature>
<dbReference type="EMBL" id="MN740855">
    <property type="protein sequence ID" value="QHU15378.1"/>
    <property type="molecule type" value="Genomic_DNA"/>
</dbReference>
<feature type="transmembrane region" description="Helical" evidence="1">
    <location>
        <begin position="131"/>
        <end position="149"/>
    </location>
</feature>
<keyword evidence="1" id="KW-1133">Transmembrane helix</keyword>
<reference evidence="2" key="1">
    <citation type="journal article" date="2020" name="Nature">
        <title>Giant virus diversity and host interactions through global metagenomics.</title>
        <authorList>
            <person name="Schulz F."/>
            <person name="Roux S."/>
            <person name="Paez-Espino D."/>
            <person name="Jungbluth S."/>
            <person name="Walsh D.A."/>
            <person name="Denef V.J."/>
            <person name="McMahon K.D."/>
            <person name="Konstantinidis K.T."/>
            <person name="Eloe-Fadrosh E.A."/>
            <person name="Kyrpides N.C."/>
            <person name="Woyke T."/>
        </authorList>
    </citation>
    <scope>NUCLEOTIDE SEQUENCE</scope>
    <source>
        <strain evidence="2">GVMAG-S-1103017-68</strain>
    </source>
</reference>
<dbReference type="AlphaFoldDB" id="A0A6C0KGB8"/>
<keyword evidence="1" id="KW-0472">Membrane</keyword>
<feature type="transmembrane region" description="Helical" evidence="1">
    <location>
        <begin position="107"/>
        <end position="125"/>
    </location>
</feature>
<proteinExistence type="predicted"/>
<protein>
    <submittedName>
        <fullName evidence="2">Uncharacterized protein</fullName>
    </submittedName>
</protein>
<accession>A0A6C0KGB8</accession>
<feature type="transmembrane region" description="Helical" evidence="1">
    <location>
        <begin position="161"/>
        <end position="185"/>
    </location>
</feature>
<organism evidence="2">
    <name type="scientific">viral metagenome</name>
    <dbReference type="NCBI Taxonomy" id="1070528"/>
    <lineage>
        <taxon>unclassified sequences</taxon>
        <taxon>metagenomes</taxon>
        <taxon>organismal metagenomes</taxon>
    </lineage>
</organism>
<evidence type="ECO:0000313" key="2">
    <source>
        <dbReference type="EMBL" id="QHU15378.1"/>
    </source>
</evidence>
<feature type="transmembrane region" description="Helical" evidence="1">
    <location>
        <begin position="6"/>
        <end position="27"/>
    </location>
</feature>
<sequence>MRPSLAVIILWTVSLVYISLIYTHAFFDRAVNFDQHGLTVSAATDDPERQLIALLVVVLISYTVCMLFFENGLQAISPLVNIFLVLFLTGMFATILVRLSWWIEGHYIAASFVFLSSIGLVLALAPHSEPLWLSLALAAMISVLFFPSLQFRMNNNAQSIVWMRIMAATELACVLVVCFQLYLFFRTNTK</sequence>
<feature type="transmembrane region" description="Helical" evidence="1">
    <location>
        <begin position="75"/>
        <end position="95"/>
    </location>
</feature>
<name>A0A6C0KGB8_9ZZZZ</name>